<keyword evidence="8" id="KW-1185">Reference proteome</keyword>
<feature type="domain" description="HMA" evidence="7">
    <location>
        <begin position="8"/>
        <end position="71"/>
    </location>
</feature>
<dbReference type="PROSITE" id="PS50846">
    <property type="entry name" value="HMA_2"/>
    <property type="match status" value="1"/>
</dbReference>
<feature type="region of interest" description="Disordered" evidence="6">
    <location>
        <begin position="94"/>
        <end position="157"/>
    </location>
</feature>
<evidence type="ECO:0000256" key="4">
    <source>
        <dbReference type="ARBA" id="ARBA00023289"/>
    </source>
</evidence>
<keyword evidence="2" id="KW-0488">Methylation</keyword>
<keyword evidence="4" id="KW-0449">Lipoprotein</keyword>
<dbReference type="InterPro" id="IPR036163">
    <property type="entry name" value="HMA_dom_sf"/>
</dbReference>
<comment type="similarity">
    <text evidence="5">Belongs to the HIPP family.</text>
</comment>
<evidence type="ECO:0000259" key="7">
    <source>
        <dbReference type="PROSITE" id="PS50846"/>
    </source>
</evidence>
<evidence type="ECO:0000313" key="8">
    <source>
        <dbReference type="Proteomes" id="UP001652660"/>
    </source>
</evidence>
<dbReference type="Pfam" id="PF00403">
    <property type="entry name" value="HMA"/>
    <property type="match status" value="1"/>
</dbReference>
<dbReference type="SUPFAM" id="SSF55008">
    <property type="entry name" value="HMA, heavy metal-associated domain"/>
    <property type="match status" value="1"/>
</dbReference>
<evidence type="ECO:0000256" key="1">
    <source>
        <dbReference type="ARBA" id="ARBA00004170"/>
    </source>
</evidence>
<organism evidence="8 9">
    <name type="scientific">Coffea arabica</name>
    <name type="common">Arabian coffee</name>
    <dbReference type="NCBI Taxonomy" id="13443"/>
    <lineage>
        <taxon>Eukaryota</taxon>
        <taxon>Viridiplantae</taxon>
        <taxon>Streptophyta</taxon>
        <taxon>Embryophyta</taxon>
        <taxon>Tracheophyta</taxon>
        <taxon>Spermatophyta</taxon>
        <taxon>Magnoliopsida</taxon>
        <taxon>eudicotyledons</taxon>
        <taxon>Gunneridae</taxon>
        <taxon>Pentapetalae</taxon>
        <taxon>asterids</taxon>
        <taxon>lamiids</taxon>
        <taxon>Gentianales</taxon>
        <taxon>Rubiaceae</taxon>
        <taxon>Ixoroideae</taxon>
        <taxon>Gardenieae complex</taxon>
        <taxon>Bertiereae - Coffeeae clade</taxon>
        <taxon>Coffeeae</taxon>
        <taxon>Coffea</taxon>
    </lineage>
</organism>
<proteinExistence type="inferred from homology"/>
<dbReference type="RefSeq" id="XP_071907766.1">
    <property type="nucleotide sequence ID" value="XM_072051665.1"/>
</dbReference>
<evidence type="ECO:0000256" key="5">
    <source>
        <dbReference type="ARBA" id="ARBA00024045"/>
    </source>
</evidence>
<evidence type="ECO:0000256" key="2">
    <source>
        <dbReference type="ARBA" id="ARBA00022481"/>
    </source>
</evidence>
<evidence type="ECO:0000256" key="3">
    <source>
        <dbReference type="ARBA" id="ARBA00022723"/>
    </source>
</evidence>
<dbReference type="GeneID" id="140008018"/>
<evidence type="ECO:0000313" key="9">
    <source>
        <dbReference type="RefSeq" id="XP_071907766.1"/>
    </source>
</evidence>
<name>A0ABM4UKF8_COFAR</name>
<evidence type="ECO:0000256" key="6">
    <source>
        <dbReference type="SAM" id="MobiDB-lite"/>
    </source>
</evidence>
<dbReference type="PANTHER" id="PTHR45868:SF80">
    <property type="entry name" value="F15K9.8-RELATED"/>
    <property type="match status" value="1"/>
</dbReference>
<feature type="compositionally biased region" description="Basic and acidic residues" evidence="6">
    <location>
        <begin position="94"/>
        <end position="110"/>
    </location>
</feature>
<keyword evidence="3" id="KW-0479">Metal-binding</keyword>
<comment type="subcellular location">
    <subcellularLocation>
        <location evidence="1">Membrane</location>
        <topology evidence="1">Peripheral membrane protein</topology>
    </subcellularLocation>
</comment>
<dbReference type="Proteomes" id="UP001652660">
    <property type="component" value="Chromosome 6c"/>
</dbReference>
<accession>A0ABM4UKF8</accession>
<keyword evidence="4" id="KW-0636">Prenylation</keyword>
<sequence>MKNRALDPIIVVRVKTGCCEECHEKVHKGLRAIEGIHELSIDPEKNLVLIRGNIDPFLLVKEIGRTGKPVELIFYDKEPKIEEDKHQYHYERSGNCCKEKHPNHDDDHGNPKSWQNGREKHPNFCCRDDDLHPPKEDNNDEAHRDHEAPRKEKDDEEDIFKHPHFRFQRNASTNRGVPSWVGKQMFGNHADYQKQAHFDSYSSRYETWNPQCSRFFGGESASYDHYHSRMPQPPPPSYPYDFGDFENFTHYFNDYNTSGCIVM</sequence>
<feature type="compositionally biased region" description="Basic and acidic residues" evidence="6">
    <location>
        <begin position="117"/>
        <end position="153"/>
    </location>
</feature>
<protein>
    <recommendedName>
        <fullName evidence="7">HMA domain-containing protein</fullName>
    </recommendedName>
</protein>
<reference evidence="9" key="1">
    <citation type="submission" date="2025-08" db="UniProtKB">
        <authorList>
            <consortium name="RefSeq"/>
        </authorList>
    </citation>
    <scope>IDENTIFICATION</scope>
    <source>
        <tissue evidence="9">Leaves</tissue>
    </source>
</reference>
<dbReference type="InterPro" id="IPR006121">
    <property type="entry name" value="HMA_dom"/>
</dbReference>
<dbReference type="Gene3D" id="3.30.70.100">
    <property type="match status" value="1"/>
</dbReference>
<dbReference type="PANTHER" id="PTHR45868">
    <property type="entry name" value="HEAVY METAL-ASSOCIATED ISOPRENYLATED PLANT PROTEIN 33-RELATED"/>
    <property type="match status" value="1"/>
</dbReference>
<gene>
    <name evidence="9" type="primary">LOC140008018</name>
</gene>